<evidence type="ECO:0000313" key="3">
    <source>
        <dbReference type="Proteomes" id="UP000238882"/>
    </source>
</evidence>
<dbReference type="AlphaFoldDB" id="A0A2S7WJU8"/>
<dbReference type="InterPro" id="IPR014922">
    <property type="entry name" value="YdhG-like"/>
</dbReference>
<gene>
    <name evidence="2" type="ORF">BTO18_01025</name>
</gene>
<dbReference type="Pfam" id="PF13376">
    <property type="entry name" value="OmdA"/>
    <property type="match status" value="1"/>
</dbReference>
<dbReference type="OrthoDB" id="214150at2"/>
<accession>A0A2S7WJU8</accession>
<dbReference type="EMBL" id="MSCN01000001">
    <property type="protein sequence ID" value="PQJ77853.1"/>
    <property type="molecule type" value="Genomic_DNA"/>
</dbReference>
<evidence type="ECO:0000313" key="2">
    <source>
        <dbReference type="EMBL" id="PQJ77853.1"/>
    </source>
</evidence>
<proteinExistence type="predicted"/>
<dbReference type="Pfam" id="PF08818">
    <property type="entry name" value="DUF1801"/>
    <property type="match status" value="1"/>
</dbReference>
<evidence type="ECO:0000259" key="1">
    <source>
        <dbReference type="Pfam" id="PF08818"/>
    </source>
</evidence>
<dbReference type="InterPro" id="IPR016786">
    <property type="entry name" value="YdeI_bac"/>
</dbReference>
<protein>
    <recommendedName>
        <fullName evidence="1">YdhG-like domain-containing protein</fullName>
    </recommendedName>
</protein>
<dbReference type="Proteomes" id="UP000238882">
    <property type="component" value="Unassembled WGS sequence"/>
</dbReference>
<reference evidence="2 3" key="1">
    <citation type="submission" date="2016-12" db="EMBL/GenBank/DDBJ databases">
        <title>Trade-off between light-utilization and light-protection in marine flavobacteria.</title>
        <authorList>
            <person name="Kumagai Y."/>
            <person name="Yoshizawa S."/>
            <person name="Kogure K."/>
            <person name="Iwasaki W."/>
        </authorList>
    </citation>
    <scope>NUCLEOTIDE SEQUENCE [LARGE SCALE GENOMIC DNA]</scope>
    <source>
        <strain evidence="2 3">NBRC 108759</strain>
    </source>
</reference>
<dbReference type="RefSeq" id="WP_105014434.1">
    <property type="nucleotide sequence ID" value="NZ_MSCN01000001.1"/>
</dbReference>
<sequence>MNPKVDDYINQNLKWQEELEALRSVFLELPLIEEIKWGIPAYIYKKKNIMGMSAFKNYCGIWFHHGIFLKDEAKLLINAQKDKTKGLRQMRFTSLDEIDLALIKQYVLEAIENSEAGKEIKPKRNTEPLVIPEEIEKELSKNEKLNYYFNEFTLSKKREFCEYISSAKRASTKQSRLEKIIPMILDKVGLNDKYRNC</sequence>
<comment type="caution">
    <text evidence="2">The sequence shown here is derived from an EMBL/GenBank/DDBJ whole genome shotgun (WGS) entry which is preliminary data.</text>
</comment>
<dbReference type="PIRSF" id="PIRSF021308">
    <property type="entry name" value="UCP021308"/>
    <property type="match status" value="1"/>
</dbReference>
<name>A0A2S7WJU8_9FLAO</name>
<feature type="domain" description="YdhG-like" evidence="1">
    <location>
        <begin position="15"/>
        <end position="111"/>
    </location>
</feature>
<organism evidence="2 3">
    <name type="scientific">Polaribacter porphyrae</name>
    <dbReference type="NCBI Taxonomy" id="1137780"/>
    <lineage>
        <taxon>Bacteria</taxon>
        <taxon>Pseudomonadati</taxon>
        <taxon>Bacteroidota</taxon>
        <taxon>Flavobacteriia</taxon>
        <taxon>Flavobacteriales</taxon>
        <taxon>Flavobacteriaceae</taxon>
    </lineage>
</organism>
<dbReference type="SUPFAM" id="SSF159888">
    <property type="entry name" value="YdhG-like"/>
    <property type="match status" value="1"/>
</dbReference>
<dbReference type="Gene3D" id="3.90.1150.200">
    <property type="match status" value="1"/>
</dbReference>
<keyword evidence="3" id="KW-1185">Reference proteome</keyword>